<dbReference type="AlphaFoldDB" id="A0A426YXM2"/>
<proteinExistence type="predicted"/>
<organism evidence="2 3">
    <name type="scientific">Ensete ventricosum</name>
    <name type="common">Abyssinian banana</name>
    <name type="synonym">Musa ensete</name>
    <dbReference type="NCBI Taxonomy" id="4639"/>
    <lineage>
        <taxon>Eukaryota</taxon>
        <taxon>Viridiplantae</taxon>
        <taxon>Streptophyta</taxon>
        <taxon>Embryophyta</taxon>
        <taxon>Tracheophyta</taxon>
        <taxon>Spermatophyta</taxon>
        <taxon>Magnoliopsida</taxon>
        <taxon>Liliopsida</taxon>
        <taxon>Zingiberales</taxon>
        <taxon>Musaceae</taxon>
        <taxon>Ensete</taxon>
    </lineage>
</organism>
<dbReference type="Proteomes" id="UP000287651">
    <property type="component" value="Unassembled WGS sequence"/>
</dbReference>
<evidence type="ECO:0000256" key="1">
    <source>
        <dbReference type="SAM" id="Phobius"/>
    </source>
</evidence>
<keyword evidence="1" id="KW-1133">Transmembrane helix</keyword>
<reference evidence="2 3" key="1">
    <citation type="journal article" date="2014" name="Agronomy (Basel)">
        <title>A Draft Genome Sequence for Ensete ventricosum, the Drought-Tolerant Tree Against Hunger.</title>
        <authorList>
            <person name="Harrison J."/>
            <person name="Moore K.A."/>
            <person name="Paszkiewicz K."/>
            <person name="Jones T."/>
            <person name="Grant M."/>
            <person name="Ambacheew D."/>
            <person name="Muzemil S."/>
            <person name="Studholme D.J."/>
        </authorList>
    </citation>
    <scope>NUCLEOTIDE SEQUENCE [LARGE SCALE GENOMIC DNA]</scope>
</reference>
<evidence type="ECO:0000313" key="3">
    <source>
        <dbReference type="Proteomes" id="UP000287651"/>
    </source>
</evidence>
<feature type="transmembrane region" description="Helical" evidence="1">
    <location>
        <begin position="149"/>
        <end position="170"/>
    </location>
</feature>
<keyword evidence="1" id="KW-0812">Transmembrane</keyword>
<keyword evidence="1" id="KW-0472">Membrane</keyword>
<comment type="caution">
    <text evidence="2">The sequence shown here is derived from an EMBL/GenBank/DDBJ whole genome shotgun (WGS) entry which is preliminary data.</text>
</comment>
<accession>A0A426YXM2</accession>
<dbReference type="EMBL" id="AMZH03009610">
    <property type="protein sequence ID" value="RRT56479.1"/>
    <property type="molecule type" value="Genomic_DNA"/>
</dbReference>
<evidence type="ECO:0000313" key="2">
    <source>
        <dbReference type="EMBL" id="RRT56479.1"/>
    </source>
</evidence>
<sequence length="215" mass="23290">MQAAATVALSSSPPYCLSSLPTTGNYRCPLPSSSASRSLDRPFCLADPTYLQIQRCRFCSLQRCPAAPAILVVASSSPAAPLLPLPRRTPLLLSSTTSAPSAAPNIIALVGHLCSFSPLRPPLLPTALACRHCLPPQQSQPKPLSATPVALSFSLLYFLLPLLIVAAFLLNRLILPPWVLDRQIASAVPLYEHTISVRQRRQICMQILDEKEKEC</sequence>
<gene>
    <name evidence="2" type="ORF">B296_00047837</name>
</gene>
<name>A0A426YXM2_ENSVE</name>
<protein>
    <submittedName>
        <fullName evidence="2">Uncharacterized protein</fullName>
    </submittedName>
</protein>